<keyword evidence="4" id="KW-0720">Serine protease</keyword>
<feature type="domain" description="Peptidase S9 prolyl oligopeptidase catalytic" evidence="5">
    <location>
        <begin position="552"/>
        <end position="761"/>
    </location>
</feature>
<keyword evidence="2" id="KW-0645">Protease</keyword>
<dbReference type="EMBL" id="AE003849">
    <property type="protein sequence ID" value="AAF84288.1"/>
    <property type="molecule type" value="Genomic_DNA"/>
</dbReference>
<dbReference type="SUPFAM" id="SSF53474">
    <property type="entry name" value="alpha/beta-Hydrolases"/>
    <property type="match status" value="1"/>
</dbReference>
<dbReference type="PIR" id="B82677">
    <property type="entry name" value="B82677"/>
</dbReference>
<evidence type="ECO:0000256" key="3">
    <source>
        <dbReference type="ARBA" id="ARBA00022801"/>
    </source>
</evidence>
<dbReference type="STRING" id="160492.XF_1479"/>
<dbReference type="MEROPS" id="S09.010"/>
<comment type="similarity">
    <text evidence="1">Belongs to the peptidase S9A family.</text>
</comment>
<dbReference type="KEGG" id="xfa:XF_1479"/>
<evidence type="ECO:0000313" key="7">
    <source>
        <dbReference type="EMBL" id="AAF84288.1"/>
    </source>
</evidence>
<proteinExistence type="inferred from homology"/>
<dbReference type="Gene3D" id="2.130.10.120">
    <property type="entry name" value="Prolyl oligopeptidase, N-terminal domain"/>
    <property type="match status" value="1"/>
</dbReference>
<evidence type="ECO:0000313" key="8">
    <source>
        <dbReference type="Proteomes" id="UP000000812"/>
    </source>
</evidence>
<accession>Q9PDA0</accession>
<sequence>MFIKSDTVAVCNVVPVRYRNEHCLIELEWLDCFLLRERLKSIETSGMTIKLPFLFFALMNMTAAAASAPLPPDTAKHAHAIKAPFGAIRNDNYYWLRDDTRTNKAVLSYLNAENAYADKVLEPLKPLQETLYKEIVARIKKDDASVPYRKHGWFYYSRFESGKDYPIHARRKDGSGLDAAAILAANASGDFVGEQVLLDVNALAAGKSYFSVAHAEVSPNTHLLAWAEDGVGRRQYTVRFKNLETGVLYPDEIHGASSSVVWADDNKTLFYIENDPKTLLTKRLKKHVLGTPVSTDVVVYEEHDDSFYMDIERTRDEKYIVVSMESTVSSEMRYAPVDLPKGFVVLARRERDVKYGGDHFDRRWVIRTNADGAKNYKLVTAPSDATLRSQWRDWVVHDPAVFIEDFELFDGFTAIQERSQGLERVRLLKADGQHTDVAADEPAYSMGLSENSEPDNLWLRYTYTSLTTPATTYEFNVRTGERRQLKQQPVIGYDPSQYVTERLWVTARDGVKVPVSLVYRKGFKKDGTAALYQYAYGSYGLSTDPGFNLPVVSLLDRGVVYAIAHIRGGQEMGRQWYDDGKLLHKQNTFNDFIDVTRALVAQGYAAKGRVAAAGGSAGGLLMGVVANQAPSDYRVIVAQVPFVDVVTTMLDPSIPLTTNEYDEWGNPEQKVYYDYMLTYSPYDNVVHQAYPALFVGTGLWDSQVQYWEPAKWVAKLRDENTGALPIVFRVNMDAGHGGKSGRFRRYQELAESYAFVLHHLEVK</sequence>
<dbReference type="GO" id="GO:0004252">
    <property type="term" value="F:serine-type endopeptidase activity"/>
    <property type="evidence" value="ECO:0007669"/>
    <property type="project" value="InterPro"/>
</dbReference>
<dbReference type="Gene3D" id="3.40.50.1820">
    <property type="entry name" value="alpha/beta hydrolase"/>
    <property type="match status" value="1"/>
</dbReference>
<dbReference type="ESTHER" id="xylfa-XF1479">
    <property type="family name" value="S9N_PREPL_Peptidase_S9"/>
</dbReference>
<dbReference type="InterPro" id="IPR001375">
    <property type="entry name" value="Peptidase_S9_cat"/>
</dbReference>
<name>Q9PDA0_XYLFA</name>
<dbReference type="PANTHER" id="PTHR11757">
    <property type="entry name" value="PROTEASE FAMILY S9A OLIGOPEPTIDASE"/>
    <property type="match status" value="1"/>
</dbReference>
<reference evidence="7 8" key="1">
    <citation type="journal article" date="2000" name="Nature">
        <title>The genome sequence of the plant pathogen Xylella fastidiosa.</title>
        <authorList>
            <person name="Simpson A.J."/>
            <person name="Reinach F.C."/>
            <person name="Arruda P."/>
            <person name="Abreu F.A."/>
            <person name="Acencio M."/>
            <person name="Alvarenga R."/>
            <person name="Alves L.M."/>
            <person name="Araya J.E."/>
            <person name="Baia G.S."/>
            <person name="Baptista C.S."/>
            <person name="Barros M.H."/>
            <person name="Bonaccorsi E.D."/>
            <person name="Bordin S."/>
            <person name="Bove J.M."/>
            <person name="Briones M.R."/>
            <person name="Bueno M.R."/>
            <person name="Camargo A.A."/>
            <person name="Camargo L.E."/>
            <person name="Carraro D.M."/>
            <person name="Carrer H."/>
            <person name="Colauto N.B."/>
            <person name="Colombo C."/>
            <person name="Costa F.F."/>
            <person name="Costa M.C."/>
            <person name="Costa-Neto C.M."/>
            <person name="Coutinho L.L."/>
            <person name="Cristofani M."/>
            <person name="Dias-Neto E."/>
            <person name="Docena C."/>
            <person name="El-Dorry H."/>
            <person name="Facincani A.P."/>
            <person name="Ferreira A.J."/>
            <person name="Ferreira V.C."/>
            <person name="Ferro J.A."/>
            <person name="Fraga J.S."/>
            <person name="Franca S.C."/>
            <person name="Franco M.C."/>
            <person name="Frohme M."/>
            <person name="Furlan L.R."/>
            <person name="Garnier M."/>
            <person name="Goldman G.H."/>
            <person name="Goldman M.H."/>
            <person name="Gomes S.L."/>
            <person name="Gruber A."/>
            <person name="Ho P.L."/>
            <person name="Hoheisel J.D."/>
            <person name="Junqueira M.L."/>
            <person name="Kemper E.L."/>
            <person name="Kitajima J.P."/>
            <person name="Krieger J.E."/>
            <person name="Kuramae E.E."/>
            <person name="Laigret F."/>
            <person name="Lambais M.R."/>
            <person name="Leite L.C."/>
            <person name="Lemos E.G."/>
            <person name="Lemos M.V."/>
            <person name="Lopes S.A."/>
            <person name="Lopes C.R."/>
            <person name="Machado J.A."/>
            <person name="Machado M.A."/>
            <person name="Madeira A.M."/>
            <person name="Madeira H.M."/>
            <person name="Marino C.L."/>
            <person name="Marques M.V."/>
            <person name="Martins E.A."/>
            <person name="Martins E.M."/>
            <person name="Matsukuma A.Y."/>
            <person name="Menck C.F."/>
            <person name="Miracca E.C."/>
            <person name="Miyaki C.Y."/>
            <person name="Monteriro-Vitorello C.B."/>
            <person name="Moon D.H."/>
            <person name="Nagai M.A."/>
            <person name="Nascimento A.L."/>
            <person name="Netto L.E."/>
            <person name="Nhani A.Jr."/>
            <person name="Nobrega F.G."/>
            <person name="Nunes L.R."/>
            <person name="Oliveira M.A."/>
            <person name="de Oliveira M.C."/>
            <person name="de Oliveira R.C."/>
            <person name="Palmieri D.A."/>
            <person name="Paris A."/>
            <person name="Peixoto B.R."/>
            <person name="Pereira G.A."/>
            <person name="Pereira H.A.Jr."/>
            <person name="Pesquero J.B."/>
            <person name="Quaggio R.B."/>
            <person name="Roberto P.G."/>
            <person name="Rodrigues V."/>
            <person name="de M Rosa A.J."/>
            <person name="de Rosa V.E.Jr."/>
            <person name="de Sa R.G."/>
            <person name="Santelli R.V."/>
            <person name="Sawasaki H.E."/>
            <person name="da Silva A.C."/>
            <person name="da Silva A.M."/>
            <person name="da Silva F.R."/>
            <person name="da Silva W.A.Jr."/>
            <person name="da Silveira J.F."/>
            <person name="Silvestri M.L."/>
            <person name="Siqueira W.J."/>
            <person name="de Souza A.A."/>
            <person name="de Souza A.P."/>
            <person name="Terenzi M.F."/>
            <person name="Truffi D."/>
            <person name="Tsai S.M."/>
            <person name="Tsuhako M.H."/>
            <person name="Vallada H."/>
            <person name="Van Sluys M.A."/>
            <person name="Verjovski-Almeida S."/>
            <person name="Vettore A.L."/>
            <person name="Zago M.A."/>
            <person name="Zatz M."/>
            <person name="Meidanis J."/>
            <person name="Setubal J.C."/>
        </authorList>
    </citation>
    <scope>NUCLEOTIDE SEQUENCE [LARGE SCALE GENOMIC DNA]</scope>
    <source>
        <strain evidence="7 8">9a5c</strain>
    </source>
</reference>
<keyword evidence="3" id="KW-0378">Hydrolase</keyword>
<feature type="domain" description="Peptidase S9A N-terminal" evidence="6">
    <location>
        <begin position="72"/>
        <end position="488"/>
    </location>
</feature>
<dbReference type="Pfam" id="PF00326">
    <property type="entry name" value="Peptidase_S9"/>
    <property type="match status" value="1"/>
</dbReference>
<evidence type="ECO:0000256" key="4">
    <source>
        <dbReference type="ARBA" id="ARBA00022825"/>
    </source>
</evidence>
<dbReference type="InterPro" id="IPR051543">
    <property type="entry name" value="Serine_Peptidase_S9A"/>
</dbReference>
<organism evidence="7 8">
    <name type="scientific">Xylella fastidiosa (strain 9a5c)</name>
    <dbReference type="NCBI Taxonomy" id="160492"/>
    <lineage>
        <taxon>Bacteria</taxon>
        <taxon>Pseudomonadati</taxon>
        <taxon>Pseudomonadota</taxon>
        <taxon>Gammaproteobacteria</taxon>
        <taxon>Lysobacterales</taxon>
        <taxon>Lysobacteraceae</taxon>
        <taxon>Xylella</taxon>
    </lineage>
</organism>
<evidence type="ECO:0000256" key="1">
    <source>
        <dbReference type="ARBA" id="ARBA00005228"/>
    </source>
</evidence>
<dbReference type="GO" id="GO:0006508">
    <property type="term" value="P:proteolysis"/>
    <property type="evidence" value="ECO:0007669"/>
    <property type="project" value="UniProtKB-KW"/>
</dbReference>
<dbReference type="Pfam" id="PF02897">
    <property type="entry name" value="Peptidase_S9_N"/>
    <property type="match status" value="1"/>
</dbReference>
<evidence type="ECO:0000259" key="5">
    <source>
        <dbReference type="Pfam" id="PF00326"/>
    </source>
</evidence>
<dbReference type="SUPFAM" id="SSF50993">
    <property type="entry name" value="Peptidase/esterase 'gauge' domain"/>
    <property type="match status" value="1"/>
</dbReference>
<dbReference type="InterPro" id="IPR023302">
    <property type="entry name" value="Pept_S9A_N"/>
</dbReference>
<gene>
    <name evidence="7" type="ordered locus">XF_1479</name>
</gene>
<dbReference type="PANTHER" id="PTHR11757:SF19">
    <property type="entry name" value="PROLYL ENDOPEPTIDASE-LIKE"/>
    <property type="match status" value="1"/>
</dbReference>
<evidence type="ECO:0000259" key="6">
    <source>
        <dbReference type="Pfam" id="PF02897"/>
    </source>
</evidence>
<dbReference type="InterPro" id="IPR029058">
    <property type="entry name" value="AB_hydrolase_fold"/>
</dbReference>
<dbReference type="InterPro" id="IPR002470">
    <property type="entry name" value="Peptidase_S9A"/>
</dbReference>
<dbReference type="AlphaFoldDB" id="Q9PDA0"/>
<dbReference type="Proteomes" id="UP000000812">
    <property type="component" value="Chromosome"/>
</dbReference>
<evidence type="ECO:0000256" key="2">
    <source>
        <dbReference type="ARBA" id="ARBA00022670"/>
    </source>
</evidence>
<dbReference type="PRINTS" id="PR00862">
    <property type="entry name" value="PROLIGOPTASE"/>
</dbReference>
<dbReference type="FunFam" id="3.40.50.1820:FF:000005">
    <property type="entry name" value="Prolyl endopeptidase"/>
    <property type="match status" value="1"/>
</dbReference>
<dbReference type="HOGENOM" id="CLU_011290_0_1_6"/>
<dbReference type="eggNOG" id="COG1770">
    <property type="taxonomic scope" value="Bacteria"/>
</dbReference>
<protein>
    <submittedName>
        <fullName evidence="7">Peptidase</fullName>
    </submittedName>
</protein>